<dbReference type="Gene3D" id="1.10.472.80">
    <property type="entry name" value="Ypt/Rab-GAP domain of gyp1p, domain 3"/>
    <property type="match status" value="1"/>
</dbReference>
<dbReference type="InterPro" id="IPR000195">
    <property type="entry name" value="Rab-GAP-TBC_dom"/>
</dbReference>
<dbReference type="FunFam" id="1.10.472.80:FF:000038">
    <property type="entry name" value="TBC1 domain family member 5"/>
    <property type="match status" value="1"/>
</dbReference>
<dbReference type="Pfam" id="PF00566">
    <property type="entry name" value="RabGAP-TBC"/>
    <property type="match status" value="1"/>
</dbReference>
<dbReference type="SMART" id="SM00164">
    <property type="entry name" value="TBC"/>
    <property type="match status" value="1"/>
</dbReference>
<evidence type="ECO:0000256" key="2">
    <source>
        <dbReference type="SAM" id="Coils"/>
    </source>
</evidence>
<protein>
    <recommendedName>
        <fullName evidence="4">Rab-GAP TBC domain-containing protein</fullName>
    </recommendedName>
</protein>
<accession>A0A072PH22</accession>
<feature type="region of interest" description="Disordered" evidence="3">
    <location>
        <begin position="524"/>
        <end position="573"/>
    </location>
</feature>
<comment type="caution">
    <text evidence="5">The sequence shown here is derived from an EMBL/GenBank/DDBJ whole genome shotgun (WGS) entry which is preliminary data.</text>
</comment>
<dbReference type="HOGENOM" id="CLU_019939_0_0_1"/>
<dbReference type="RefSeq" id="XP_013261198.1">
    <property type="nucleotide sequence ID" value="XM_013405744.1"/>
</dbReference>
<feature type="coiled-coil region" evidence="2">
    <location>
        <begin position="353"/>
        <end position="380"/>
    </location>
</feature>
<dbReference type="SUPFAM" id="SSF47923">
    <property type="entry name" value="Ypt/Rab-GAP domain of gyp1p"/>
    <property type="match status" value="2"/>
</dbReference>
<sequence length="573" mass="64251">MQDNYFFREPATQRRLLDILFIYSKLNPDIGYRQGMHELLAPILWIIQQDGIDLVTTANIDKQAEGINLMLETLDSQYIEHDAFSLFCAVMQTAKAFYEIGENRDSSPIVERSKKIHEEILIAIDPELASHLTVIGILPQIYSIRWIRLLFGREFEFKEVLRIWDLLFAENIRSDVVDLTCVAMLLRCRWTLLEADYTTAITALTHYSMPQSQEGPQQLVRDATFLDKNRNEQAGATLILRYTGRRPKVNETPGSRSQSGIRNTRIIQHRQSPSASPGRFASPQRQLEGLFQDVAGGLQKRTEGWNVSKAVRSAVGEVRRNMNNYQTSHSRQPSTDILDTERKSLDGRAEEIRQVSRRKIEELETRNKTLARMLDDALQALRSTKLASSEYPEDADQSFNMSLAKIQFVSVYLANNDIPIPPEIPLSKEEKCLPKLPQKTAAVQADEAKSESSTPSAETSAHGVEDITIVEPKKEAVPTAPGPHAASSGENGGSSTGHKSRPSLMDSSFSFMLGENRHRSSFVTSVAALPEQRRDSESKTRSAQLSSEAKAQQARRGSESEDDGFTLTKIRGG</sequence>
<dbReference type="PROSITE" id="PS50086">
    <property type="entry name" value="TBC_RABGAP"/>
    <property type="match status" value="1"/>
</dbReference>
<dbReference type="PANTHER" id="PTHR22957:SF337">
    <property type="entry name" value="TBC1 DOMAIN FAMILY MEMBER 5"/>
    <property type="match status" value="1"/>
</dbReference>
<keyword evidence="6" id="KW-1185">Reference proteome</keyword>
<dbReference type="STRING" id="1182545.A0A072PH22"/>
<dbReference type="Gene3D" id="1.10.8.270">
    <property type="entry name" value="putative rabgap domain of human tbc1 domain family member 14 like domains"/>
    <property type="match status" value="1"/>
</dbReference>
<dbReference type="InterPro" id="IPR035969">
    <property type="entry name" value="Rab-GAP_TBC_sf"/>
</dbReference>
<feature type="compositionally biased region" description="Low complexity" evidence="3">
    <location>
        <begin position="451"/>
        <end position="461"/>
    </location>
</feature>
<name>A0A072PH22_9EURO</name>
<evidence type="ECO:0000256" key="1">
    <source>
        <dbReference type="ARBA" id="ARBA00022468"/>
    </source>
</evidence>
<dbReference type="AlphaFoldDB" id="A0A072PH22"/>
<evidence type="ECO:0000259" key="4">
    <source>
        <dbReference type="PROSITE" id="PS50086"/>
    </source>
</evidence>
<gene>
    <name evidence="5" type="ORF">A1O9_06534</name>
</gene>
<dbReference type="GeneID" id="25281451"/>
<evidence type="ECO:0000256" key="3">
    <source>
        <dbReference type="SAM" id="MobiDB-lite"/>
    </source>
</evidence>
<evidence type="ECO:0000313" key="6">
    <source>
        <dbReference type="Proteomes" id="UP000027920"/>
    </source>
</evidence>
<dbReference type="FunFam" id="1.10.8.270:FF:000031">
    <property type="entry name" value="TBC1 domain family member 5"/>
    <property type="match status" value="1"/>
</dbReference>
<feature type="compositionally biased region" description="Polar residues" evidence="3">
    <location>
        <begin position="541"/>
        <end position="550"/>
    </location>
</feature>
<reference evidence="5 6" key="1">
    <citation type="submission" date="2013-03" db="EMBL/GenBank/DDBJ databases">
        <title>The Genome Sequence of Exophiala aquamarina CBS 119918.</title>
        <authorList>
            <consortium name="The Broad Institute Genomics Platform"/>
            <person name="Cuomo C."/>
            <person name="de Hoog S."/>
            <person name="Gorbushina A."/>
            <person name="Walker B."/>
            <person name="Young S.K."/>
            <person name="Zeng Q."/>
            <person name="Gargeya S."/>
            <person name="Fitzgerald M."/>
            <person name="Haas B."/>
            <person name="Abouelleil A."/>
            <person name="Allen A.W."/>
            <person name="Alvarado L."/>
            <person name="Arachchi H.M."/>
            <person name="Berlin A.M."/>
            <person name="Chapman S.B."/>
            <person name="Gainer-Dewar J."/>
            <person name="Goldberg J."/>
            <person name="Griggs A."/>
            <person name="Gujja S."/>
            <person name="Hansen M."/>
            <person name="Howarth C."/>
            <person name="Imamovic A."/>
            <person name="Ireland A."/>
            <person name="Larimer J."/>
            <person name="McCowan C."/>
            <person name="Murphy C."/>
            <person name="Pearson M."/>
            <person name="Poon T.W."/>
            <person name="Priest M."/>
            <person name="Roberts A."/>
            <person name="Saif S."/>
            <person name="Shea T."/>
            <person name="Sisk P."/>
            <person name="Sykes S."/>
            <person name="Wortman J."/>
            <person name="Nusbaum C."/>
            <person name="Birren B."/>
        </authorList>
    </citation>
    <scope>NUCLEOTIDE SEQUENCE [LARGE SCALE GENOMIC DNA]</scope>
    <source>
        <strain evidence="5 6">CBS 119918</strain>
    </source>
</reference>
<feature type="compositionally biased region" description="Basic and acidic residues" evidence="3">
    <location>
        <begin position="531"/>
        <end position="540"/>
    </location>
</feature>
<dbReference type="VEuPathDB" id="FungiDB:A1O9_06534"/>
<feature type="region of interest" description="Disordered" evidence="3">
    <location>
        <begin position="439"/>
        <end position="506"/>
    </location>
</feature>
<keyword evidence="2" id="KW-0175">Coiled coil</keyword>
<feature type="domain" description="Rab-GAP TBC" evidence="4">
    <location>
        <begin position="1"/>
        <end position="171"/>
    </location>
</feature>
<evidence type="ECO:0000313" key="5">
    <source>
        <dbReference type="EMBL" id="KEF58608.1"/>
    </source>
</evidence>
<keyword evidence="1" id="KW-0343">GTPase activation</keyword>
<dbReference type="Proteomes" id="UP000027920">
    <property type="component" value="Unassembled WGS sequence"/>
</dbReference>
<dbReference type="EMBL" id="AMGV01000004">
    <property type="protein sequence ID" value="KEF58608.1"/>
    <property type="molecule type" value="Genomic_DNA"/>
</dbReference>
<organism evidence="5 6">
    <name type="scientific">Exophiala aquamarina CBS 119918</name>
    <dbReference type="NCBI Taxonomy" id="1182545"/>
    <lineage>
        <taxon>Eukaryota</taxon>
        <taxon>Fungi</taxon>
        <taxon>Dikarya</taxon>
        <taxon>Ascomycota</taxon>
        <taxon>Pezizomycotina</taxon>
        <taxon>Eurotiomycetes</taxon>
        <taxon>Chaetothyriomycetidae</taxon>
        <taxon>Chaetothyriales</taxon>
        <taxon>Herpotrichiellaceae</taxon>
        <taxon>Exophiala</taxon>
    </lineage>
</organism>
<dbReference type="GO" id="GO:0005096">
    <property type="term" value="F:GTPase activator activity"/>
    <property type="evidence" value="ECO:0007669"/>
    <property type="project" value="UniProtKB-KW"/>
</dbReference>
<dbReference type="OrthoDB" id="27140at2759"/>
<proteinExistence type="predicted"/>
<dbReference type="PANTHER" id="PTHR22957">
    <property type="entry name" value="TBC1 DOMAIN FAMILY MEMBER GTPASE-ACTIVATING PROTEIN"/>
    <property type="match status" value="1"/>
</dbReference>